<proteinExistence type="predicted"/>
<dbReference type="EMBL" id="BMMK01000011">
    <property type="protein sequence ID" value="GGM54517.1"/>
    <property type="molecule type" value="Genomic_DNA"/>
</dbReference>
<gene>
    <name evidence="2" type="ORF">GCM10012275_27060</name>
</gene>
<keyword evidence="3" id="KW-1185">Reference proteome</keyword>
<dbReference type="Proteomes" id="UP000637578">
    <property type="component" value="Unassembled WGS sequence"/>
</dbReference>
<dbReference type="InterPro" id="IPR004360">
    <property type="entry name" value="Glyas_Fos-R_dOase_dom"/>
</dbReference>
<dbReference type="PROSITE" id="PS51819">
    <property type="entry name" value="VOC"/>
    <property type="match status" value="1"/>
</dbReference>
<dbReference type="GO" id="GO:0016829">
    <property type="term" value="F:lyase activity"/>
    <property type="evidence" value="ECO:0007669"/>
    <property type="project" value="UniProtKB-KW"/>
</dbReference>
<reference evidence="2" key="2">
    <citation type="submission" date="2020-09" db="EMBL/GenBank/DDBJ databases">
        <authorList>
            <person name="Sun Q."/>
            <person name="Zhou Y."/>
        </authorList>
    </citation>
    <scope>NUCLEOTIDE SEQUENCE</scope>
    <source>
        <strain evidence="2">CGMCC 4.5737</strain>
    </source>
</reference>
<dbReference type="InterPro" id="IPR037523">
    <property type="entry name" value="VOC_core"/>
</dbReference>
<dbReference type="PANTHER" id="PTHR36437">
    <property type="entry name" value="GLYOXALASE/BLEOMYCIN RESISTANCE PROTEIN/DIOXYGENASE"/>
    <property type="match status" value="1"/>
</dbReference>
<evidence type="ECO:0000259" key="1">
    <source>
        <dbReference type="PROSITE" id="PS51819"/>
    </source>
</evidence>
<evidence type="ECO:0000313" key="3">
    <source>
        <dbReference type="Proteomes" id="UP000637578"/>
    </source>
</evidence>
<reference evidence="2" key="1">
    <citation type="journal article" date="2014" name="Int. J. Syst. Evol. Microbiol.">
        <title>Complete genome sequence of Corynebacterium casei LMG S-19264T (=DSM 44701T), isolated from a smear-ripened cheese.</title>
        <authorList>
            <consortium name="US DOE Joint Genome Institute (JGI-PGF)"/>
            <person name="Walter F."/>
            <person name="Albersmeier A."/>
            <person name="Kalinowski J."/>
            <person name="Ruckert C."/>
        </authorList>
    </citation>
    <scope>NUCLEOTIDE SEQUENCE</scope>
    <source>
        <strain evidence="2">CGMCC 4.5737</strain>
    </source>
</reference>
<dbReference type="SUPFAM" id="SSF54593">
    <property type="entry name" value="Glyoxalase/Bleomycin resistance protein/Dihydroxybiphenyl dioxygenase"/>
    <property type="match status" value="1"/>
</dbReference>
<accession>A0A8J3CE95</accession>
<dbReference type="RefSeq" id="WP_189057564.1">
    <property type="nucleotide sequence ID" value="NZ_BMMK01000011.1"/>
</dbReference>
<dbReference type="PANTHER" id="PTHR36437:SF2">
    <property type="entry name" value="GLYOXALASE_BLEOMYCIN RESISTANCE PROTEIN_DIOXYGENASE"/>
    <property type="match status" value="1"/>
</dbReference>
<dbReference type="InterPro" id="IPR029068">
    <property type="entry name" value="Glyas_Bleomycin-R_OHBP_Dase"/>
</dbReference>
<dbReference type="AlphaFoldDB" id="A0A8J3CE95"/>
<protein>
    <submittedName>
        <fullName evidence="2">Lactoylglutathione lyase</fullName>
    </submittedName>
</protein>
<evidence type="ECO:0000313" key="2">
    <source>
        <dbReference type="EMBL" id="GGM54517.1"/>
    </source>
</evidence>
<organism evidence="2 3">
    <name type="scientific">Longimycelium tulufanense</name>
    <dbReference type="NCBI Taxonomy" id="907463"/>
    <lineage>
        <taxon>Bacteria</taxon>
        <taxon>Bacillati</taxon>
        <taxon>Actinomycetota</taxon>
        <taxon>Actinomycetes</taxon>
        <taxon>Pseudonocardiales</taxon>
        <taxon>Pseudonocardiaceae</taxon>
        <taxon>Longimycelium</taxon>
    </lineage>
</organism>
<dbReference type="Pfam" id="PF00903">
    <property type="entry name" value="Glyoxalase"/>
    <property type="match status" value="1"/>
</dbReference>
<dbReference type="Gene3D" id="3.10.180.10">
    <property type="entry name" value="2,3-Dihydroxybiphenyl 1,2-Dioxygenase, domain 1"/>
    <property type="match status" value="1"/>
</dbReference>
<comment type="caution">
    <text evidence="2">The sequence shown here is derived from an EMBL/GenBank/DDBJ whole genome shotgun (WGS) entry which is preliminary data.</text>
</comment>
<sequence>MITKLNTVALYVTDQERAKQFYVDALGFEVTTDADAGEMGRWLEVAPKGSGTAFVLADAATYEKQDRVGNSADVTLRCKDVQALHRALVDMGVQVTEPQTQPWGTFFTVTDPDGHQFIVSQE</sequence>
<feature type="domain" description="VOC" evidence="1">
    <location>
        <begin position="4"/>
        <end position="122"/>
    </location>
</feature>
<keyword evidence="2" id="KW-0456">Lyase</keyword>
<name>A0A8J3CE95_9PSEU</name>